<organism evidence="4 5">
    <name type="scientific">Marinilabilia rubra</name>
    <dbReference type="NCBI Taxonomy" id="2162893"/>
    <lineage>
        <taxon>Bacteria</taxon>
        <taxon>Pseudomonadati</taxon>
        <taxon>Bacteroidota</taxon>
        <taxon>Bacteroidia</taxon>
        <taxon>Marinilabiliales</taxon>
        <taxon>Marinilabiliaceae</taxon>
        <taxon>Marinilabilia</taxon>
    </lineage>
</organism>
<dbReference type="Pfam" id="PF01458">
    <property type="entry name" value="SUFBD_core"/>
    <property type="match status" value="1"/>
</dbReference>
<protein>
    <submittedName>
        <fullName evidence="4">Fe-S cluster assembly protein SufD</fullName>
    </submittedName>
</protein>
<dbReference type="AlphaFoldDB" id="A0A2U2B835"/>
<reference evidence="4 5" key="1">
    <citation type="submission" date="2018-05" db="EMBL/GenBank/DDBJ databases">
        <title>Marinilabilia rubrum sp. nov., isolated from saltern sediment.</title>
        <authorList>
            <person name="Zhang R."/>
        </authorList>
    </citation>
    <scope>NUCLEOTIDE SEQUENCE [LARGE SCALE GENOMIC DNA]</scope>
    <source>
        <strain evidence="4 5">WTE16</strain>
    </source>
</reference>
<dbReference type="EMBL" id="QEWP01000008">
    <property type="protein sequence ID" value="PWD99204.1"/>
    <property type="molecule type" value="Genomic_DNA"/>
</dbReference>
<dbReference type="RefSeq" id="WP_109264606.1">
    <property type="nucleotide sequence ID" value="NZ_QEWP01000008.1"/>
</dbReference>
<dbReference type="NCBIfam" id="TIGR01981">
    <property type="entry name" value="sufD"/>
    <property type="match status" value="1"/>
</dbReference>
<dbReference type="OrthoDB" id="9768262at2"/>
<sequence length="463" mass="52231">MDNVIKNIIGKDISIGELFEEYRSQIEEHSSEVLNSFRGEAFDTFQETGIPSNKVENYKYTNLQPFFKGDFKFSIAPGKSEQNVEDVFSCDVDTLDTYTLYVVNGWYYPLNDLEGLPAGVRIGSLAQLSKDDPAFFKKYYGKRVPYLSDGIAAMNTMFAQDGFVIHIPKGVVVEKPIQIVNILMSEESLMATQRNLIVMEENSEAKVMVCDHTLSTDKFVMNSVTEGHIARDARLDFYNLQNQHNATTQVAGFYFEQHENSLVSTNNLTLHAGVARNNIELKLAGEHAEGRAYGLYLLDKNQHVDNFSYIDHAVAECFSDELFKGVLDDYSTGAFTGKIMVRPDAQKTNAYQSNNNLLLTNDAKINTKPQLEIYADDVKCSHGATVGQLDEDAMFYLRTRGINKEEATILLMYAFAYEVIEKIKVKPLREQIRGLVEQRFRGELDKCHSCVVCGQKGTEITCL</sequence>
<comment type="caution">
    <text evidence="4">The sequence shown here is derived from an EMBL/GenBank/DDBJ whole genome shotgun (WGS) entry which is preliminary data.</text>
</comment>
<evidence type="ECO:0000313" key="4">
    <source>
        <dbReference type="EMBL" id="PWD99204.1"/>
    </source>
</evidence>
<dbReference type="SUPFAM" id="SSF101960">
    <property type="entry name" value="Stabilizer of iron transporter SufD"/>
    <property type="match status" value="1"/>
</dbReference>
<proteinExistence type="inferred from homology"/>
<dbReference type="InterPro" id="IPR011542">
    <property type="entry name" value="SUF_FeS_clus_asmbl_SufD"/>
</dbReference>
<dbReference type="InterPro" id="IPR000825">
    <property type="entry name" value="SUF_FeS_clus_asmbl_SufBD_core"/>
</dbReference>
<comment type="similarity">
    <text evidence="1">Belongs to the iron-sulfur cluster assembly SufBD family.</text>
</comment>
<gene>
    <name evidence="4" type="primary">sufD</name>
    <name evidence="4" type="ORF">DDZ16_11445</name>
</gene>
<evidence type="ECO:0000259" key="3">
    <source>
        <dbReference type="Pfam" id="PF19295"/>
    </source>
</evidence>
<evidence type="ECO:0000313" key="5">
    <source>
        <dbReference type="Proteomes" id="UP000244956"/>
    </source>
</evidence>
<dbReference type="InterPro" id="IPR045595">
    <property type="entry name" value="SufBD_N"/>
</dbReference>
<dbReference type="GO" id="GO:0016226">
    <property type="term" value="P:iron-sulfur cluster assembly"/>
    <property type="evidence" value="ECO:0007669"/>
    <property type="project" value="InterPro"/>
</dbReference>
<dbReference type="Pfam" id="PF19295">
    <property type="entry name" value="SufBD_N"/>
    <property type="match status" value="1"/>
</dbReference>
<dbReference type="InterPro" id="IPR055346">
    <property type="entry name" value="Fe-S_cluster_assembly_SufBD"/>
</dbReference>
<evidence type="ECO:0000256" key="1">
    <source>
        <dbReference type="ARBA" id="ARBA00043967"/>
    </source>
</evidence>
<feature type="domain" description="SUF system FeS cluster assembly SufBD N-terminal" evidence="3">
    <location>
        <begin position="17"/>
        <end position="179"/>
    </location>
</feature>
<keyword evidence="5" id="KW-1185">Reference proteome</keyword>
<dbReference type="Proteomes" id="UP000244956">
    <property type="component" value="Unassembled WGS sequence"/>
</dbReference>
<name>A0A2U2B835_9BACT</name>
<dbReference type="PANTHER" id="PTHR43575">
    <property type="entry name" value="PROTEIN ABCI7, CHLOROPLASTIC"/>
    <property type="match status" value="1"/>
</dbReference>
<evidence type="ECO:0000259" key="2">
    <source>
        <dbReference type="Pfam" id="PF01458"/>
    </source>
</evidence>
<feature type="domain" description="SUF system FeS cluster assembly SufBD core" evidence="2">
    <location>
        <begin position="185"/>
        <end position="415"/>
    </location>
</feature>
<accession>A0A2U2B835</accession>
<dbReference type="PANTHER" id="PTHR43575:SF1">
    <property type="entry name" value="PROTEIN ABCI7, CHLOROPLASTIC"/>
    <property type="match status" value="1"/>
</dbReference>
<dbReference type="InterPro" id="IPR037284">
    <property type="entry name" value="SUF_FeS_clus_asmbl_SufBD_sf"/>
</dbReference>